<dbReference type="AlphaFoldDB" id="A0ABD1UIW4"/>
<proteinExistence type="predicted"/>
<sequence length="141" mass="15411">MASNFGLVESAHPESGVLDLTRVDDRIDSNNNHETENRKLLHIACENQSTTQNLVIDPQVANTNYINQNSVHVENDFSVEWGPNVSAPQITGVFGCTPNNFYSSSVSTDAITSASFLPGSRDSSCQRAPCHLWITKPNSFA</sequence>
<evidence type="ECO:0000313" key="1">
    <source>
        <dbReference type="EMBL" id="KAL2524994.1"/>
    </source>
</evidence>
<dbReference type="EMBL" id="JBFOLK010000003">
    <property type="protein sequence ID" value="KAL2524994.1"/>
    <property type="molecule type" value="Genomic_DNA"/>
</dbReference>
<comment type="caution">
    <text evidence="1">The sequence shown here is derived from an EMBL/GenBank/DDBJ whole genome shotgun (WGS) entry which is preliminary data.</text>
</comment>
<gene>
    <name evidence="1" type="ORF">Adt_10048</name>
</gene>
<accession>A0ABD1UIW4</accession>
<evidence type="ECO:0000313" key="2">
    <source>
        <dbReference type="Proteomes" id="UP001604336"/>
    </source>
</evidence>
<keyword evidence="2" id="KW-1185">Reference proteome</keyword>
<organism evidence="1 2">
    <name type="scientific">Abeliophyllum distichum</name>
    <dbReference type="NCBI Taxonomy" id="126358"/>
    <lineage>
        <taxon>Eukaryota</taxon>
        <taxon>Viridiplantae</taxon>
        <taxon>Streptophyta</taxon>
        <taxon>Embryophyta</taxon>
        <taxon>Tracheophyta</taxon>
        <taxon>Spermatophyta</taxon>
        <taxon>Magnoliopsida</taxon>
        <taxon>eudicotyledons</taxon>
        <taxon>Gunneridae</taxon>
        <taxon>Pentapetalae</taxon>
        <taxon>asterids</taxon>
        <taxon>lamiids</taxon>
        <taxon>Lamiales</taxon>
        <taxon>Oleaceae</taxon>
        <taxon>Forsythieae</taxon>
        <taxon>Abeliophyllum</taxon>
    </lineage>
</organism>
<name>A0ABD1UIW4_9LAMI</name>
<protein>
    <submittedName>
        <fullName evidence="1">Uncharacterized protein</fullName>
    </submittedName>
</protein>
<dbReference type="Proteomes" id="UP001604336">
    <property type="component" value="Unassembled WGS sequence"/>
</dbReference>
<reference evidence="2" key="1">
    <citation type="submission" date="2024-07" db="EMBL/GenBank/DDBJ databases">
        <title>Two chromosome-level genome assemblies of Korean endemic species Abeliophyllum distichum and Forsythia ovata (Oleaceae).</title>
        <authorList>
            <person name="Jang H."/>
        </authorList>
    </citation>
    <scope>NUCLEOTIDE SEQUENCE [LARGE SCALE GENOMIC DNA]</scope>
</reference>